<dbReference type="OrthoDB" id="8751479at2"/>
<proteinExistence type="predicted"/>
<evidence type="ECO:0008006" key="4">
    <source>
        <dbReference type="Google" id="ProtNLM"/>
    </source>
</evidence>
<gene>
    <name evidence="2" type="ORF">E4L98_15260</name>
</gene>
<reference evidence="2 3" key="1">
    <citation type="submission" date="2019-03" db="EMBL/GenBank/DDBJ databases">
        <title>Draft Genome Sequence of Duganella callidus sp. nov., a Novel Duganella Species Isolated from Cultivated Soil.</title>
        <authorList>
            <person name="Raths R."/>
            <person name="Peta V."/>
            <person name="Bucking H."/>
        </authorList>
    </citation>
    <scope>NUCLEOTIDE SEQUENCE [LARGE SCALE GENOMIC DNA]</scope>
    <source>
        <strain evidence="2 3">DN04</strain>
    </source>
</reference>
<keyword evidence="3" id="KW-1185">Reference proteome</keyword>
<accession>A0A4Y9SCF3</accession>
<comment type="caution">
    <text evidence="2">The sequence shown here is derived from an EMBL/GenBank/DDBJ whole genome shotgun (WGS) entry which is preliminary data.</text>
</comment>
<dbReference type="RefSeq" id="WP_135202412.1">
    <property type="nucleotide sequence ID" value="NZ_SPVG01000156.1"/>
</dbReference>
<dbReference type="AlphaFoldDB" id="A0A4Y9SCF3"/>
<dbReference type="EMBL" id="SPVG01000156">
    <property type="protein sequence ID" value="TFW20086.1"/>
    <property type="molecule type" value="Genomic_DNA"/>
</dbReference>
<feature type="signal peptide" evidence="1">
    <location>
        <begin position="1"/>
        <end position="25"/>
    </location>
</feature>
<dbReference type="Proteomes" id="UP000297729">
    <property type="component" value="Unassembled WGS sequence"/>
</dbReference>
<evidence type="ECO:0000313" key="2">
    <source>
        <dbReference type="EMBL" id="TFW20086.1"/>
    </source>
</evidence>
<protein>
    <recommendedName>
        <fullName evidence="4">FecR protein domain-containing protein</fullName>
    </recommendedName>
</protein>
<evidence type="ECO:0000313" key="3">
    <source>
        <dbReference type="Proteomes" id="UP000297729"/>
    </source>
</evidence>
<feature type="chain" id="PRO_5021321465" description="FecR protein domain-containing protein" evidence="1">
    <location>
        <begin position="26"/>
        <end position="284"/>
    </location>
</feature>
<keyword evidence="1" id="KW-0732">Signal</keyword>
<sequence>MHRPFSFAAGLLTLMATVLPAPASAQTALLSHAERPARLIRKTTVYDAPAGVRLLPGDIVESGASGLQIEWPNGAVLALGPSSSVQLDGPASPTVLLLRGWLKLAATKPANSQLAASAGPWQLKADHGSAILHLAGTKTELFVEQGPLPLTETDRPGATGPTAVGRDQYAVRNGEQALQVSQRAPRQFVSEMPRTFYDPLVTIASRIRPADPAALREIEVQDLASWNDVPPLLRKRMVAQFTPRLNDAAFRQNVEAQLGDDPDWRQALQKTVKKRPPGMSNYLF</sequence>
<evidence type="ECO:0000256" key="1">
    <source>
        <dbReference type="SAM" id="SignalP"/>
    </source>
</evidence>
<name>A0A4Y9SCF3_9BURK</name>
<organism evidence="2 3">
    <name type="scientific">Duganella callida</name>
    <dbReference type="NCBI Taxonomy" id="2561932"/>
    <lineage>
        <taxon>Bacteria</taxon>
        <taxon>Pseudomonadati</taxon>
        <taxon>Pseudomonadota</taxon>
        <taxon>Betaproteobacteria</taxon>
        <taxon>Burkholderiales</taxon>
        <taxon>Oxalobacteraceae</taxon>
        <taxon>Telluria group</taxon>
        <taxon>Duganella</taxon>
    </lineage>
</organism>